<dbReference type="SUPFAM" id="SSF53383">
    <property type="entry name" value="PLP-dependent transferases"/>
    <property type="match status" value="1"/>
</dbReference>
<sequence>MSHVSGLVAAGLAPSPFEHCDVVTTTTHKTLRGPRSGVIFYRTGVKGVDKSGAAVPYDYASKINSAVFPGLQGGPHNHQIAAVATAMRQATTPAFKAYQAQVIRNAQTLAESFMAAGLDVVTKGTDNHLVWLDLRSFKLSGAKAEKILEE</sequence>
<evidence type="ECO:0000313" key="7">
    <source>
        <dbReference type="EMBL" id="KAA0188836.1"/>
    </source>
</evidence>
<dbReference type="Gene3D" id="3.90.1150.10">
    <property type="entry name" value="Aspartate Aminotransferase, domain 1"/>
    <property type="match status" value="1"/>
</dbReference>
<dbReference type="UniPathway" id="UPA00193"/>
<dbReference type="InterPro" id="IPR015421">
    <property type="entry name" value="PyrdxlP-dep_Trfase_major"/>
</dbReference>
<dbReference type="GO" id="GO:0030170">
    <property type="term" value="F:pyridoxal phosphate binding"/>
    <property type="evidence" value="ECO:0007669"/>
    <property type="project" value="InterPro"/>
</dbReference>
<dbReference type="PANTHER" id="PTHR11680">
    <property type="entry name" value="SERINE HYDROXYMETHYLTRANSFERASE"/>
    <property type="match status" value="1"/>
</dbReference>
<dbReference type="InterPro" id="IPR039429">
    <property type="entry name" value="SHMT-like_dom"/>
</dbReference>
<evidence type="ECO:0000256" key="2">
    <source>
        <dbReference type="ARBA" id="ARBA00006376"/>
    </source>
</evidence>
<keyword evidence="5" id="KW-0663">Pyridoxal phosphate</keyword>
<dbReference type="GO" id="GO:0004372">
    <property type="term" value="F:glycine hydroxymethyltransferase activity"/>
    <property type="evidence" value="ECO:0007669"/>
    <property type="project" value="TreeGrafter"/>
</dbReference>
<evidence type="ECO:0000256" key="3">
    <source>
        <dbReference type="ARBA" id="ARBA00022563"/>
    </source>
</evidence>
<dbReference type="InterPro" id="IPR049943">
    <property type="entry name" value="Ser_HO-MeTrfase-like"/>
</dbReference>
<dbReference type="GO" id="GO:0005634">
    <property type="term" value="C:nucleus"/>
    <property type="evidence" value="ECO:0007669"/>
    <property type="project" value="TreeGrafter"/>
</dbReference>
<dbReference type="GO" id="GO:0019264">
    <property type="term" value="P:glycine biosynthetic process from serine"/>
    <property type="evidence" value="ECO:0007669"/>
    <property type="project" value="TreeGrafter"/>
</dbReference>
<accession>A0A6A0GUM0</accession>
<dbReference type="Gene3D" id="3.40.640.10">
    <property type="entry name" value="Type I PLP-dependent aspartate aminotransferase-like (Major domain)"/>
    <property type="match status" value="1"/>
</dbReference>
<name>A0A6A0GUM0_HYAAZ</name>
<dbReference type="GO" id="GO:0005739">
    <property type="term" value="C:mitochondrion"/>
    <property type="evidence" value="ECO:0007669"/>
    <property type="project" value="TreeGrafter"/>
</dbReference>
<evidence type="ECO:0000259" key="6">
    <source>
        <dbReference type="Pfam" id="PF00464"/>
    </source>
</evidence>
<dbReference type="OrthoDB" id="10265628at2759"/>
<evidence type="ECO:0000256" key="4">
    <source>
        <dbReference type="ARBA" id="ARBA00022679"/>
    </source>
</evidence>
<evidence type="ECO:0000256" key="5">
    <source>
        <dbReference type="ARBA" id="ARBA00022898"/>
    </source>
</evidence>
<keyword evidence="4" id="KW-0808">Transferase</keyword>
<dbReference type="InterPro" id="IPR015422">
    <property type="entry name" value="PyrdxlP-dep_Trfase_small"/>
</dbReference>
<comment type="caution">
    <text evidence="7">The sequence shown here is derived from an EMBL/GenBank/DDBJ whole genome shotgun (WGS) entry which is preliminary data.</text>
</comment>
<dbReference type="AlphaFoldDB" id="A0A6A0GUM0"/>
<feature type="domain" description="Serine hydroxymethyltransferase-like" evidence="6">
    <location>
        <begin position="1"/>
        <end position="149"/>
    </location>
</feature>
<keyword evidence="3" id="KW-0554">One-carbon metabolism</keyword>
<dbReference type="PROSITE" id="PS00096">
    <property type="entry name" value="SHMT"/>
    <property type="match status" value="1"/>
</dbReference>
<dbReference type="PANTHER" id="PTHR11680:SF59">
    <property type="entry name" value="SERINE HYDROXYMETHYLTRANSFERASE, CYTOSOLIC"/>
    <property type="match status" value="1"/>
</dbReference>
<reference evidence="7" key="1">
    <citation type="submission" date="2014-08" db="EMBL/GenBank/DDBJ databases">
        <authorList>
            <person name="Murali S."/>
            <person name="Richards S."/>
            <person name="Bandaranaike D."/>
            <person name="Bellair M."/>
            <person name="Blankenburg K."/>
            <person name="Chao H."/>
            <person name="Dinh H."/>
            <person name="Doddapaneni H."/>
            <person name="Dugan-Rocha S."/>
            <person name="Elkadiri S."/>
            <person name="Gnanaolivu R."/>
            <person name="Hughes D."/>
            <person name="Lee S."/>
            <person name="Li M."/>
            <person name="Ming W."/>
            <person name="Munidasa M."/>
            <person name="Muniz J."/>
            <person name="Nguyen L."/>
            <person name="Osuji N."/>
            <person name="Pu L.-L."/>
            <person name="Puazo M."/>
            <person name="Skinner E."/>
            <person name="Qu C."/>
            <person name="Quiroz J."/>
            <person name="Raj R."/>
            <person name="Weissenberger G."/>
            <person name="Xin Y."/>
            <person name="Zou X."/>
            <person name="Han Y."/>
            <person name="Worley K."/>
            <person name="Muzny D."/>
            <person name="Gibbs R."/>
        </authorList>
    </citation>
    <scope>NUCLEOTIDE SEQUENCE</scope>
    <source>
        <strain evidence="7">HAZT.00-mixed</strain>
        <tissue evidence="7">Whole organism</tissue>
    </source>
</reference>
<comment type="cofactor">
    <cofactor evidence="1">
        <name>pyridoxal 5'-phosphate</name>
        <dbReference type="ChEBI" id="CHEBI:597326"/>
    </cofactor>
</comment>
<reference evidence="7" key="3">
    <citation type="submission" date="2019-06" db="EMBL/GenBank/DDBJ databases">
        <authorList>
            <person name="Poynton C."/>
            <person name="Hasenbein S."/>
            <person name="Benoit J.B."/>
            <person name="Sepulveda M.S."/>
            <person name="Poelchau M.F."/>
            <person name="Murali S.C."/>
            <person name="Chen S."/>
            <person name="Glastad K.M."/>
            <person name="Werren J.H."/>
            <person name="Vineis J.H."/>
            <person name="Bowen J.L."/>
            <person name="Friedrich M."/>
            <person name="Jones J."/>
            <person name="Robertson H.M."/>
            <person name="Feyereisen R."/>
            <person name="Mechler-Hickson A."/>
            <person name="Mathers N."/>
            <person name="Lee C.E."/>
            <person name="Colbourne J.K."/>
            <person name="Biales A."/>
            <person name="Johnston J.S."/>
            <person name="Wellborn G.A."/>
            <person name="Rosendale A.J."/>
            <person name="Cridge A.G."/>
            <person name="Munoz-Torres M.C."/>
            <person name="Bain P.A."/>
            <person name="Manny A.R."/>
            <person name="Major K.M."/>
            <person name="Lambert F.N."/>
            <person name="Vulpe C.D."/>
            <person name="Tuck P."/>
            <person name="Blalock B.J."/>
            <person name="Lin Y.-Y."/>
            <person name="Smith M.E."/>
            <person name="Ochoa-Acuna H."/>
            <person name="Chen M.-J.M."/>
            <person name="Childers C.P."/>
            <person name="Qu J."/>
            <person name="Dugan S."/>
            <person name="Lee S.L."/>
            <person name="Chao H."/>
            <person name="Dinh H."/>
            <person name="Han Y."/>
            <person name="Doddapaneni H."/>
            <person name="Worley K.C."/>
            <person name="Muzny D.M."/>
            <person name="Gibbs R.A."/>
            <person name="Richards S."/>
        </authorList>
    </citation>
    <scope>NUCLEOTIDE SEQUENCE</scope>
    <source>
        <strain evidence="7">HAZT.00-mixed</strain>
        <tissue evidence="7">Whole organism</tissue>
    </source>
</reference>
<dbReference type="GO" id="GO:0035999">
    <property type="term" value="P:tetrahydrofolate interconversion"/>
    <property type="evidence" value="ECO:0007669"/>
    <property type="project" value="UniProtKB-UniPathway"/>
</dbReference>
<evidence type="ECO:0000256" key="1">
    <source>
        <dbReference type="ARBA" id="ARBA00001933"/>
    </source>
</evidence>
<reference evidence="7" key="2">
    <citation type="journal article" date="2018" name="Environ. Sci. Technol.">
        <title>The Toxicogenome of Hyalella azteca: A Model for Sediment Ecotoxicology and Evolutionary Toxicology.</title>
        <authorList>
            <person name="Poynton H.C."/>
            <person name="Hasenbein S."/>
            <person name="Benoit J.B."/>
            <person name="Sepulveda M.S."/>
            <person name="Poelchau M.F."/>
            <person name="Hughes D.S.T."/>
            <person name="Murali S.C."/>
            <person name="Chen S."/>
            <person name="Glastad K.M."/>
            <person name="Goodisman M.A.D."/>
            <person name="Werren J.H."/>
            <person name="Vineis J.H."/>
            <person name="Bowen J.L."/>
            <person name="Friedrich M."/>
            <person name="Jones J."/>
            <person name="Robertson H.M."/>
            <person name="Feyereisen R."/>
            <person name="Mechler-Hickson A."/>
            <person name="Mathers N."/>
            <person name="Lee C.E."/>
            <person name="Colbourne J.K."/>
            <person name="Biales A."/>
            <person name="Johnston J.S."/>
            <person name="Wellborn G.A."/>
            <person name="Rosendale A.J."/>
            <person name="Cridge A.G."/>
            <person name="Munoz-Torres M.C."/>
            <person name="Bain P.A."/>
            <person name="Manny A.R."/>
            <person name="Major K.M."/>
            <person name="Lambert F.N."/>
            <person name="Vulpe C.D."/>
            <person name="Tuck P."/>
            <person name="Blalock B.J."/>
            <person name="Lin Y.Y."/>
            <person name="Smith M.E."/>
            <person name="Ochoa-Acuna H."/>
            <person name="Chen M.M."/>
            <person name="Childers C.P."/>
            <person name="Qu J."/>
            <person name="Dugan S."/>
            <person name="Lee S.L."/>
            <person name="Chao H."/>
            <person name="Dinh H."/>
            <person name="Han Y."/>
            <person name="Doddapaneni H."/>
            <person name="Worley K.C."/>
            <person name="Muzny D.M."/>
            <person name="Gibbs R.A."/>
            <person name="Richards S."/>
        </authorList>
    </citation>
    <scope>NUCLEOTIDE SEQUENCE</scope>
    <source>
        <strain evidence="7">HAZT.00-mixed</strain>
        <tissue evidence="7">Whole organism</tissue>
    </source>
</reference>
<dbReference type="Pfam" id="PF00464">
    <property type="entry name" value="SHMT"/>
    <property type="match status" value="1"/>
</dbReference>
<dbReference type="EMBL" id="JQDR03013981">
    <property type="protein sequence ID" value="KAA0188836.1"/>
    <property type="molecule type" value="Genomic_DNA"/>
</dbReference>
<gene>
    <name evidence="7" type="ORF">HAZT_HAZT000163</name>
</gene>
<comment type="similarity">
    <text evidence="2">Belongs to the SHMT family.</text>
</comment>
<feature type="non-terminal residue" evidence="7">
    <location>
        <position position="150"/>
    </location>
</feature>
<protein>
    <recommendedName>
        <fullName evidence="6">Serine hydroxymethyltransferase-like domain-containing protein</fullName>
    </recommendedName>
</protein>
<dbReference type="Proteomes" id="UP000711488">
    <property type="component" value="Unassembled WGS sequence"/>
</dbReference>
<dbReference type="InterPro" id="IPR015424">
    <property type="entry name" value="PyrdxlP-dep_Trfase"/>
</dbReference>
<organism evidence="7">
    <name type="scientific">Hyalella azteca</name>
    <name type="common">Amphipod</name>
    <dbReference type="NCBI Taxonomy" id="294128"/>
    <lineage>
        <taxon>Eukaryota</taxon>
        <taxon>Metazoa</taxon>
        <taxon>Ecdysozoa</taxon>
        <taxon>Arthropoda</taxon>
        <taxon>Crustacea</taxon>
        <taxon>Multicrustacea</taxon>
        <taxon>Malacostraca</taxon>
        <taxon>Eumalacostraca</taxon>
        <taxon>Peracarida</taxon>
        <taxon>Amphipoda</taxon>
        <taxon>Senticaudata</taxon>
        <taxon>Talitrida</taxon>
        <taxon>Talitroidea</taxon>
        <taxon>Hyalellidae</taxon>
        <taxon>Hyalella</taxon>
    </lineage>
</organism>
<proteinExistence type="inferred from homology"/>
<dbReference type="InterPro" id="IPR019798">
    <property type="entry name" value="Ser_HO-MeTrfase_PLP_BS"/>
</dbReference>